<organism evidence="3 4">
    <name type="scientific">Desulfonema magnum</name>
    <dbReference type="NCBI Taxonomy" id="45655"/>
    <lineage>
        <taxon>Bacteria</taxon>
        <taxon>Pseudomonadati</taxon>
        <taxon>Thermodesulfobacteriota</taxon>
        <taxon>Desulfobacteria</taxon>
        <taxon>Desulfobacterales</taxon>
        <taxon>Desulfococcaceae</taxon>
        <taxon>Desulfonema</taxon>
    </lineage>
</organism>
<dbReference type="SUPFAM" id="SSF55347">
    <property type="entry name" value="Glyceraldehyde-3-phosphate dehydrogenase-like, C-terminal domain"/>
    <property type="match status" value="1"/>
</dbReference>
<keyword evidence="4" id="KW-1185">Reference proteome</keyword>
<reference evidence="3" key="1">
    <citation type="journal article" date="2021" name="Microb. Physiol.">
        <title>Proteogenomic Insights into the Physiology of Marine, Sulfate-Reducing, Filamentous Desulfonema limicola and Desulfonema magnum.</title>
        <authorList>
            <person name="Schnaars V."/>
            <person name="Wohlbrand L."/>
            <person name="Scheve S."/>
            <person name="Hinrichs C."/>
            <person name="Reinhardt R."/>
            <person name="Rabus R."/>
        </authorList>
    </citation>
    <scope>NUCLEOTIDE SEQUENCE</scope>
    <source>
        <strain evidence="3">4be13</strain>
    </source>
</reference>
<dbReference type="PANTHER" id="PTHR43377:SF6">
    <property type="entry name" value="GFO_IDH_MOCA-LIKE OXIDOREDUCTASE N-TERMINAL DOMAIN-CONTAINING PROTEIN"/>
    <property type="match status" value="1"/>
</dbReference>
<dbReference type="RefSeq" id="WP_207678398.1">
    <property type="nucleotide sequence ID" value="NZ_CP061800.1"/>
</dbReference>
<name>A0A975BS13_9BACT</name>
<gene>
    <name evidence="3" type="ORF">dnm_060700</name>
</gene>
<dbReference type="PANTHER" id="PTHR43377">
    <property type="entry name" value="BILIVERDIN REDUCTASE A"/>
    <property type="match status" value="1"/>
</dbReference>
<dbReference type="Gene3D" id="3.30.360.10">
    <property type="entry name" value="Dihydrodipicolinate Reductase, domain 2"/>
    <property type="match status" value="1"/>
</dbReference>
<evidence type="ECO:0000313" key="3">
    <source>
        <dbReference type="EMBL" id="QTA90010.1"/>
    </source>
</evidence>
<dbReference type="Proteomes" id="UP000663722">
    <property type="component" value="Chromosome"/>
</dbReference>
<dbReference type="InterPro" id="IPR055170">
    <property type="entry name" value="GFO_IDH_MocA-like_dom"/>
</dbReference>
<dbReference type="EMBL" id="CP061800">
    <property type="protein sequence ID" value="QTA90010.1"/>
    <property type="molecule type" value="Genomic_DNA"/>
</dbReference>
<feature type="domain" description="GFO/IDH/MocA-like oxidoreductase" evidence="2">
    <location>
        <begin position="129"/>
        <end position="238"/>
    </location>
</feature>
<evidence type="ECO:0000259" key="1">
    <source>
        <dbReference type="Pfam" id="PF01408"/>
    </source>
</evidence>
<dbReference type="SUPFAM" id="SSF51735">
    <property type="entry name" value="NAD(P)-binding Rossmann-fold domains"/>
    <property type="match status" value="1"/>
</dbReference>
<accession>A0A975BS13</accession>
<protein>
    <submittedName>
        <fullName evidence="3">Oxidoreductase N-terminal domain-containing protein</fullName>
    </submittedName>
</protein>
<dbReference type="Pfam" id="PF22725">
    <property type="entry name" value="GFO_IDH_MocA_C3"/>
    <property type="match status" value="1"/>
</dbReference>
<proteinExistence type="predicted"/>
<dbReference type="KEGG" id="dmm:dnm_060700"/>
<dbReference type="AlphaFoldDB" id="A0A975BS13"/>
<feature type="domain" description="Gfo/Idh/MocA-like oxidoreductase N-terminal" evidence="1">
    <location>
        <begin position="2"/>
        <end position="121"/>
    </location>
</feature>
<dbReference type="InterPro" id="IPR051450">
    <property type="entry name" value="Gfo/Idh/MocA_Oxidoreductases"/>
</dbReference>
<sequence>MFKVGVIGCGYWGPNLIRNFIQLKKSDVICVADLDEARLAHMKRLYHTIETTKDYKEIIADPEIDIVTIATPVHTHYKLAWEALSAGKHVFVEKPIAASADEANALIALSEKQQRKLMVGHTFLYTEAVRKMKEIIDSGELGELYYISSQRLNLGLFQQDINVIWDLAPHDISIILYLLDQEPQMVTAIGASHINPAVEDVAVLTLQFAGSLLGFIQTSWLDPDKIRRMTVVGSKKMMVYDDVQPTEKIRIYDKSVEKPMHYDTYTEFHYSYKYGDIVIPKIGGSEPLRTELSHFIECIENNEKPLSDGESGLHVVKILEAAQKSLDNGNVGVALS</sequence>
<dbReference type="InterPro" id="IPR036291">
    <property type="entry name" value="NAD(P)-bd_dom_sf"/>
</dbReference>
<dbReference type="Gene3D" id="3.40.50.720">
    <property type="entry name" value="NAD(P)-binding Rossmann-like Domain"/>
    <property type="match status" value="1"/>
</dbReference>
<dbReference type="InterPro" id="IPR000683">
    <property type="entry name" value="Gfo/Idh/MocA-like_OxRdtase_N"/>
</dbReference>
<dbReference type="Pfam" id="PF01408">
    <property type="entry name" value="GFO_IDH_MocA"/>
    <property type="match status" value="1"/>
</dbReference>
<dbReference type="GO" id="GO:0000166">
    <property type="term" value="F:nucleotide binding"/>
    <property type="evidence" value="ECO:0007669"/>
    <property type="project" value="InterPro"/>
</dbReference>
<evidence type="ECO:0000313" key="4">
    <source>
        <dbReference type="Proteomes" id="UP000663722"/>
    </source>
</evidence>
<evidence type="ECO:0000259" key="2">
    <source>
        <dbReference type="Pfam" id="PF22725"/>
    </source>
</evidence>